<proteinExistence type="predicted"/>
<evidence type="ECO:0000313" key="3">
    <source>
        <dbReference type="EMBL" id="RMA40659.1"/>
    </source>
</evidence>
<dbReference type="EMBL" id="RCNT01000014">
    <property type="protein sequence ID" value="RMA40659.1"/>
    <property type="molecule type" value="Genomic_DNA"/>
</dbReference>
<dbReference type="NCBIfam" id="NF009402">
    <property type="entry name" value="PRK12767.1-1"/>
    <property type="match status" value="1"/>
</dbReference>
<feature type="domain" description="ATP-grasp" evidence="2">
    <location>
        <begin position="122"/>
        <end position="314"/>
    </location>
</feature>
<sequence>MSDPSPITVLIAGIAGASLGTEIAKSLRNAGGYRVLGCDINPLAYGHFDQAFDETFNADPNAYIESVLRIARENAVRVLVPGGEVPAKLLAAAAEIFTASNIILAQNSPEVARVAGDKAACFERLAALGIAIPETRAIAEVGDLCGIPMPSIIKPSIASGGSSFVFFARSHEEASLYATYLLRNNLAPLAQSYIPEAKGEFTVGVLSNPNGTTEGVIALRRSFNAKLSVMTRGKDFLISSGYTQGRIEAFPEICASAQRIAEGLDSRGPLNVQGRVDADGQFIPFEINPRFSASTYLRTLAGFNEVDHFIRTLLKLPPRATLEARPGWYLRSLTETLSNAADIAGAT</sequence>
<dbReference type="Proteomes" id="UP000281343">
    <property type="component" value="Unassembled WGS sequence"/>
</dbReference>
<dbReference type="Gene3D" id="3.30.470.20">
    <property type="entry name" value="ATP-grasp fold, B domain"/>
    <property type="match status" value="1"/>
</dbReference>
<dbReference type="PROSITE" id="PS50975">
    <property type="entry name" value="ATP_GRASP"/>
    <property type="match status" value="1"/>
</dbReference>
<comment type="caution">
    <text evidence="3">The sequence shown here is derived from an EMBL/GenBank/DDBJ whole genome shotgun (WGS) entry which is preliminary data.</text>
</comment>
<dbReference type="RefSeq" id="WP_121899593.1">
    <property type="nucleotide sequence ID" value="NZ_RCNT01000014.1"/>
</dbReference>
<name>A0A3L9XVW1_9RHOB</name>
<dbReference type="InterPro" id="IPR011761">
    <property type="entry name" value="ATP-grasp"/>
</dbReference>
<dbReference type="Pfam" id="PF15632">
    <property type="entry name" value="ATPgrasp_Ter"/>
    <property type="match status" value="1"/>
</dbReference>
<gene>
    <name evidence="3" type="ORF">D9R08_18420</name>
</gene>
<dbReference type="AlphaFoldDB" id="A0A3L9XVW1"/>
<keyword evidence="1" id="KW-0067">ATP-binding</keyword>
<dbReference type="OrthoDB" id="9765608at2"/>
<dbReference type="GO" id="GO:0046872">
    <property type="term" value="F:metal ion binding"/>
    <property type="evidence" value="ECO:0007669"/>
    <property type="project" value="InterPro"/>
</dbReference>
<keyword evidence="4" id="KW-1185">Reference proteome</keyword>
<dbReference type="SUPFAM" id="SSF56059">
    <property type="entry name" value="Glutathione synthetase ATP-binding domain-like"/>
    <property type="match status" value="1"/>
</dbReference>
<reference evidence="3 4" key="1">
    <citation type="submission" date="2018-10" db="EMBL/GenBank/DDBJ databases">
        <authorList>
            <person name="Jung H.S."/>
            <person name="Jeon C.O."/>
        </authorList>
    </citation>
    <scope>NUCLEOTIDE SEQUENCE [LARGE SCALE GENOMIC DNA]</scope>
    <source>
        <strain evidence="3 4">MA-7-27</strain>
    </source>
</reference>
<protein>
    <submittedName>
        <fullName evidence="3">ATP-grasp domain-containing protein</fullName>
    </submittedName>
</protein>
<organism evidence="3 4">
    <name type="scientific">Rhodophyticola porphyridii</name>
    <dbReference type="NCBI Taxonomy" id="1852017"/>
    <lineage>
        <taxon>Bacteria</taxon>
        <taxon>Pseudomonadati</taxon>
        <taxon>Pseudomonadota</taxon>
        <taxon>Alphaproteobacteria</taxon>
        <taxon>Rhodobacterales</taxon>
        <taxon>Roseobacteraceae</taxon>
        <taxon>Rhodophyticola</taxon>
    </lineage>
</organism>
<dbReference type="Gene3D" id="3.40.50.20">
    <property type="match status" value="1"/>
</dbReference>
<evidence type="ECO:0000259" key="2">
    <source>
        <dbReference type="PROSITE" id="PS50975"/>
    </source>
</evidence>
<keyword evidence="1" id="KW-0547">Nucleotide-binding</keyword>
<evidence type="ECO:0000256" key="1">
    <source>
        <dbReference type="PROSITE-ProRule" id="PRU00409"/>
    </source>
</evidence>
<evidence type="ECO:0000313" key="4">
    <source>
        <dbReference type="Proteomes" id="UP000281343"/>
    </source>
</evidence>
<dbReference type="GO" id="GO:0005524">
    <property type="term" value="F:ATP binding"/>
    <property type="evidence" value="ECO:0007669"/>
    <property type="project" value="UniProtKB-UniRule"/>
</dbReference>
<accession>A0A3L9XVW1</accession>